<protein>
    <submittedName>
        <fullName evidence="1">Uncharacterized protein</fullName>
    </submittedName>
</protein>
<reference evidence="2" key="1">
    <citation type="journal article" date="2019" name="Int. J. Syst. Evol. Microbiol.">
        <title>The Global Catalogue of Microorganisms (GCM) 10K type strain sequencing project: providing services to taxonomists for standard genome sequencing and annotation.</title>
        <authorList>
            <consortium name="The Broad Institute Genomics Platform"/>
            <consortium name="The Broad Institute Genome Sequencing Center for Infectious Disease"/>
            <person name="Wu L."/>
            <person name="Ma J."/>
        </authorList>
    </citation>
    <scope>NUCLEOTIDE SEQUENCE [LARGE SCALE GENOMIC DNA]</scope>
    <source>
        <strain evidence="2">NBRC 102407</strain>
    </source>
</reference>
<organism evidence="1 2">
    <name type="scientific">Zoogloea oryzae</name>
    <dbReference type="NCBI Taxonomy" id="310767"/>
    <lineage>
        <taxon>Bacteria</taxon>
        <taxon>Pseudomonadati</taxon>
        <taxon>Pseudomonadota</taxon>
        <taxon>Betaproteobacteria</taxon>
        <taxon>Rhodocyclales</taxon>
        <taxon>Zoogloeaceae</taxon>
        <taxon>Zoogloea</taxon>
    </lineage>
</organism>
<evidence type="ECO:0000313" key="1">
    <source>
        <dbReference type="EMBL" id="GLT21362.1"/>
    </source>
</evidence>
<evidence type="ECO:0000313" key="2">
    <source>
        <dbReference type="Proteomes" id="UP001157167"/>
    </source>
</evidence>
<gene>
    <name evidence="1" type="ORF">GCM10007933_08140</name>
</gene>
<accession>A0ABQ6F7Y7</accession>
<dbReference type="RefSeq" id="WP_284186814.1">
    <property type="nucleotide sequence ID" value="NZ_BSPX01000007.1"/>
</dbReference>
<dbReference type="Proteomes" id="UP001157167">
    <property type="component" value="Unassembled WGS sequence"/>
</dbReference>
<name>A0ABQ6F7Y7_9RHOO</name>
<sequence length="134" mass="14560">MLTIRDEADMAQVADAGLRALVTHRLADLCQEDICDPDVQGFVVIMEPGDSVAAAEAAIGAPLLRNPVTGLEYGHPDFQPVAEYIGRHAQWYEVVVVPGDGDFGVILFVPRRRDIEPRLLALCAEYAVTESAQV</sequence>
<dbReference type="EMBL" id="BSPX01000007">
    <property type="protein sequence ID" value="GLT21362.1"/>
    <property type="molecule type" value="Genomic_DNA"/>
</dbReference>
<keyword evidence="2" id="KW-1185">Reference proteome</keyword>
<proteinExistence type="predicted"/>
<comment type="caution">
    <text evidence="1">The sequence shown here is derived from an EMBL/GenBank/DDBJ whole genome shotgun (WGS) entry which is preliminary data.</text>
</comment>